<evidence type="ECO:0000256" key="1">
    <source>
        <dbReference type="ARBA" id="ARBA00008129"/>
    </source>
</evidence>
<evidence type="ECO:0000259" key="11">
    <source>
        <dbReference type="PROSITE" id="PS50263"/>
    </source>
</evidence>
<sequence>MPTTASSPAIPPEVLNYDEGSSLVIVSAVAIPFQLGVVAVRVWARHRKQMALERDDWMILGSLPLLWGTAAIAIAAVYLGGVGKPLAVNMMKDPNRLGRAQLCLFLTEFVYGTVLCTIKVGILLMYYRIFPTRSMKLGGYVLGGLTFAWWLAIVFTSIFQCSPIDKAWKPFMEGGKCLDKNRFFIGNSIPNIVVDAMIIALPVFEVSKVQVPRSQKIAITGIFLLGGLIVIISCIRLKYIVSLLQAGPEADFTKLISTPWIWTVVEPTVGVLCACLPTMQPLLYLLFGRFITKATQDASKEGIVTIGGSGSKQLERQRVPAKDGPFTRLHDNDSAEDPVLWPKKYHNEQNTLVEYSQDKTIDAIPLGRISVKKDTRPPSKRYVEALQERIKALESQLERLEEGSNIRFNDLVHPNNFEEGQSHSEVESLSDDANSTHRSPIKDISDRLGNLNIGEDGQIHYFGSRSNFSLLKNSPAASSTISSHELEKQAAHTLERLDLRVEVSDELRDHLLDIFWSWQNTWQYIVVKDLFLEDLYLSHSGQYASPLLLSAVLALAARYSDREELRADPLDCNTAGNALAEQAKMILFYESQAPKITTIQAAALLSLRETATDKEALGWMYCGMATRMAFNLGLHLDCSDWCETGRITKEAAEFRSVVWWACYVLDKLFNVGLGRPSTIQEIEISAALPSTQHEAEYGPWSPAHPIGPQVVFPSSHMVSNVRATVQLFKITAPALDEIYRPSSLRSSSRATDLVTKTHVNLMEFQTRLPSCLRLSTSPFTPTLPHVYLLHLQYHVAVILLHRPFIRVRRNRSDSGAFHPDAGSTHLKQCSLSAQSITNIFKLYCKHYSLRRIPISAVHCAFTASIILLLETTISHESERWRALASLKILAEALTDMSIAWAWSRRALLAVRQLAQEWSAGEDTMNALGISETTTDNRTEDVISDVSQVFNIWDPSASLWSGDVPFSITEELDYQNWVGFGSRSSRPGLTLVFSPVKTYVMSIRQWKAAICQAEPCWFDKVAGIEKSIKLIREASQNGASLIAFSEVWIPGYPNFLWSGTYRENLPLVQKYMQNSMSAYGDEMLQIRQAAAATKMYVSFGFSERVGASLYLAQVFIGPDGNILLHRRKTKPTHVERTIFGDSTGDSLTTVADTPLGKIGMLNCWEHFQPLLKYHTYCQGEQVHIAAWPFNASYTEDALEPFSVFSEANEVTASRMYAMEGAVYVLVTNQPLSAEGAGLNSEGQGNADKDGFMLAGGGGRAAVFGPDGKQLTEPTDPNFDGLIYCDIDLDKIDYAKTLTDCVGHYSRPDLLRLVVDDQPKNYVVRVSDGPTNTPYHTGTSGETLLSAHKKLDELMREKAKRDETD</sequence>
<evidence type="ECO:0000256" key="4">
    <source>
        <dbReference type="ARBA" id="ARBA00023015"/>
    </source>
</evidence>
<accession>A0A8H4SY37</accession>
<evidence type="ECO:0000256" key="6">
    <source>
        <dbReference type="ARBA" id="ARBA00023163"/>
    </source>
</evidence>
<keyword evidence="6" id="KW-0804">Transcription</keyword>
<gene>
    <name evidence="12" type="ORF">FSARC_13876</name>
</gene>
<feature type="transmembrane region" description="Helical" evidence="10">
    <location>
        <begin position="56"/>
        <end position="79"/>
    </location>
</feature>
<dbReference type="GO" id="GO:0000257">
    <property type="term" value="F:nitrilase activity"/>
    <property type="evidence" value="ECO:0007669"/>
    <property type="project" value="UniProtKB-ARBA"/>
</dbReference>
<dbReference type="InterPro" id="IPR049326">
    <property type="entry name" value="Rhodopsin_dom_fungi"/>
</dbReference>
<comment type="caution">
    <text evidence="12">The sequence shown here is derived from an EMBL/GenBank/DDBJ whole genome shotgun (WGS) entry which is preliminary data.</text>
</comment>
<dbReference type="GO" id="GO:0006351">
    <property type="term" value="P:DNA-templated transcription"/>
    <property type="evidence" value="ECO:0007669"/>
    <property type="project" value="InterPro"/>
</dbReference>
<protein>
    <recommendedName>
        <fullName evidence="11">CN hydrolase domain-containing protein</fullName>
    </recommendedName>
</protein>
<dbReference type="InterPro" id="IPR044149">
    <property type="entry name" value="Nitrilases_CHs"/>
</dbReference>
<dbReference type="PANTHER" id="PTHR31313">
    <property type="entry name" value="TY1 ENHANCER ACTIVATOR"/>
    <property type="match status" value="1"/>
</dbReference>
<dbReference type="EMBL" id="JABEXW010001085">
    <property type="protein sequence ID" value="KAF4947814.1"/>
    <property type="molecule type" value="Genomic_DNA"/>
</dbReference>
<dbReference type="Pfam" id="PF20684">
    <property type="entry name" value="Fung_rhodopsin"/>
    <property type="match status" value="1"/>
</dbReference>
<dbReference type="Pfam" id="PF00795">
    <property type="entry name" value="CN_hydrolase"/>
    <property type="match status" value="1"/>
</dbReference>
<dbReference type="CDD" id="cd07564">
    <property type="entry name" value="nitrilases_CHs"/>
    <property type="match status" value="1"/>
</dbReference>
<dbReference type="InterPro" id="IPR003010">
    <property type="entry name" value="C-N_Hydrolase"/>
</dbReference>
<evidence type="ECO:0000256" key="2">
    <source>
        <dbReference type="ARBA" id="ARBA00022723"/>
    </source>
</evidence>
<dbReference type="InterPro" id="IPR036526">
    <property type="entry name" value="C-N_Hydrolase_sf"/>
</dbReference>
<keyword evidence="4" id="KW-0805">Transcription regulation</keyword>
<reference evidence="12" key="1">
    <citation type="journal article" date="2020" name="BMC Genomics">
        <title>Correction to: Identification and distribution of gene clusters required for synthesis of sphingolipid metabolism inhibitors in diverse species of the filamentous fungus Fusarium.</title>
        <authorList>
            <person name="Kim H.S."/>
            <person name="Lohmar J.M."/>
            <person name="Busman M."/>
            <person name="Brown D.W."/>
            <person name="Naumann T.A."/>
            <person name="Divon H.H."/>
            <person name="Lysoe E."/>
            <person name="Uhlig S."/>
            <person name="Proctor R.H."/>
        </authorList>
    </citation>
    <scope>NUCLEOTIDE SEQUENCE</scope>
    <source>
        <strain evidence="12">NRRL 20472</strain>
    </source>
</reference>
<dbReference type="OrthoDB" id="10250282at2759"/>
<keyword evidence="10" id="KW-0472">Membrane</keyword>
<dbReference type="GO" id="GO:0008270">
    <property type="term" value="F:zinc ion binding"/>
    <property type="evidence" value="ECO:0007669"/>
    <property type="project" value="InterPro"/>
</dbReference>
<evidence type="ECO:0000256" key="8">
    <source>
        <dbReference type="PROSITE-ProRule" id="PRU10139"/>
    </source>
</evidence>
<evidence type="ECO:0000256" key="10">
    <source>
        <dbReference type="SAM" id="Phobius"/>
    </source>
</evidence>
<dbReference type="InterPro" id="IPR000132">
    <property type="entry name" value="Nitrilase/CN_hydratase_CS"/>
</dbReference>
<organism evidence="12 13">
    <name type="scientific">Fusarium sarcochroum</name>
    <dbReference type="NCBI Taxonomy" id="1208366"/>
    <lineage>
        <taxon>Eukaryota</taxon>
        <taxon>Fungi</taxon>
        <taxon>Dikarya</taxon>
        <taxon>Ascomycota</taxon>
        <taxon>Pezizomycotina</taxon>
        <taxon>Sordariomycetes</taxon>
        <taxon>Hypocreomycetidae</taxon>
        <taxon>Hypocreales</taxon>
        <taxon>Nectriaceae</taxon>
        <taxon>Fusarium</taxon>
        <taxon>Fusarium lateritium species complex</taxon>
    </lineage>
</organism>
<feature type="transmembrane region" description="Helical" evidence="10">
    <location>
        <begin position="188"/>
        <end position="206"/>
    </location>
</feature>
<dbReference type="CDD" id="cd12148">
    <property type="entry name" value="fungal_TF_MHR"/>
    <property type="match status" value="1"/>
</dbReference>
<feature type="transmembrane region" description="Helical" evidence="10">
    <location>
        <begin position="99"/>
        <end position="127"/>
    </location>
</feature>
<feature type="domain" description="CN hydrolase" evidence="11">
    <location>
        <begin position="1005"/>
        <end position="1287"/>
    </location>
</feature>
<feature type="region of interest" description="Disordered" evidence="9">
    <location>
        <begin position="314"/>
        <end position="333"/>
    </location>
</feature>
<evidence type="ECO:0000256" key="7">
    <source>
        <dbReference type="ARBA" id="ARBA00023242"/>
    </source>
</evidence>
<dbReference type="InterPro" id="IPR051615">
    <property type="entry name" value="Transcr_Regulatory_Elem"/>
</dbReference>
<keyword evidence="10" id="KW-0812">Transmembrane</keyword>
<dbReference type="SMART" id="SM00906">
    <property type="entry name" value="Fungal_trans"/>
    <property type="match status" value="1"/>
</dbReference>
<dbReference type="PANTHER" id="PTHR31313:SF81">
    <property type="entry name" value="TY1 ENHANCER ACTIVATOR"/>
    <property type="match status" value="1"/>
</dbReference>
<feature type="transmembrane region" description="Helical" evidence="10">
    <location>
        <begin position="218"/>
        <end position="240"/>
    </location>
</feature>
<proteinExistence type="inferred from homology"/>
<dbReference type="Pfam" id="PF04082">
    <property type="entry name" value="Fungal_trans"/>
    <property type="match status" value="1"/>
</dbReference>
<keyword evidence="10" id="KW-1133">Transmembrane helix</keyword>
<evidence type="ECO:0000256" key="3">
    <source>
        <dbReference type="ARBA" id="ARBA00022833"/>
    </source>
</evidence>
<feature type="active site" description="Proton acceptor" evidence="8">
    <location>
        <position position="1045"/>
    </location>
</feature>
<keyword evidence="3" id="KW-0862">Zinc</keyword>
<reference evidence="12" key="2">
    <citation type="submission" date="2020-05" db="EMBL/GenBank/DDBJ databases">
        <authorList>
            <person name="Kim H.-S."/>
            <person name="Proctor R.H."/>
            <person name="Brown D.W."/>
        </authorList>
    </citation>
    <scope>NUCLEOTIDE SEQUENCE</scope>
    <source>
        <strain evidence="12">NRRL 20472</strain>
    </source>
</reference>
<name>A0A8H4SY37_9HYPO</name>
<evidence type="ECO:0000256" key="9">
    <source>
        <dbReference type="SAM" id="MobiDB-lite"/>
    </source>
</evidence>
<feature type="transmembrane region" description="Helical" evidence="10">
    <location>
        <begin position="20"/>
        <end position="44"/>
    </location>
</feature>
<dbReference type="PROSITE" id="PS00920">
    <property type="entry name" value="NITRIL_CHT_1"/>
    <property type="match status" value="1"/>
</dbReference>
<dbReference type="InterPro" id="IPR007219">
    <property type="entry name" value="XnlR_reg_dom"/>
</dbReference>
<feature type="transmembrane region" description="Helical" evidence="10">
    <location>
        <begin position="139"/>
        <end position="159"/>
    </location>
</feature>
<keyword evidence="7" id="KW-0539">Nucleus</keyword>
<dbReference type="PROSITE" id="PS50263">
    <property type="entry name" value="CN_HYDROLASE"/>
    <property type="match status" value="1"/>
</dbReference>
<keyword evidence="13" id="KW-1185">Reference proteome</keyword>
<dbReference type="Proteomes" id="UP000622797">
    <property type="component" value="Unassembled WGS sequence"/>
</dbReference>
<feature type="region of interest" description="Disordered" evidence="9">
    <location>
        <begin position="416"/>
        <end position="442"/>
    </location>
</feature>
<dbReference type="SUPFAM" id="SSF56317">
    <property type="entry name" value="Carbon-nitrogen hydrolase"/>
    <property type="match status" value="1"/>
</dbReference>
<keyword evidence="2" id="KW-0479">Metal-binding</keyword>
<evidence type="ECO:0000313" key="12">
    <source>
        <dbReference type="EMBL" id="KAF4947814.1"/>
    </source>
</evidence>
<dbReference type="Gene3D" id="3.60.110.10">
    <property type="entry name" value="Carbon-nitrogen hydrolase"/>
    <property type="match status" value="1"/>
</dbReference>
<dbReference type="GO" id="GO:0003677">
    <property type="term" value="F:DNA binding"/>
    <property type="evidence" value="ECO:0007669"/>
    <property type="project" value="UniProtKB-KW"/>
</dbReference>
<keyword evidence="5" id="KW-0238">DNA-binding</keyword>
<dbReference type="GO" id="GO:0016836">
    <property type="term" value="F:hydro-lyase activity"/>
    <property type="evidence" value="ECO:0007669"/>
    <property type="project" value="UniProtKB-ARBA"/>
</dbReference>
<evidence type="ECO:0000256" key="5">
    <source>
        <dbReference type="ARBA" id="ARBA00023125"/>
    </source>
</evidence>
<evidence type="ECO:0000313" key="13">
    <source>
        <dbReference type="Proteomes" id="UP000622797"/>
    </source>
</evidence>
<comment type="similarity">
    <text evidence="1">Belongs to the carbon-nitrogen hydrolase superfamily. Nitrilase family.</text>
</comment>